<gene>
    <name evidence="2" type="ORF">AVEN_194416_1</name>
</gene>
<dbReference type="AlphaFoldDB" id="A0A4Y2A6G8"/>
<dbReference type="EMBL" id="BGPR01000007">
    <property type="protein sequence ID" value="GBL75167.1"/>
    <property type="molecule type" value="Genomic_DNA"/>
</dbReference>
<sequence>MDASHREQISEPIEIQLRSIPYAPTMEPNKGRQLPALDISASALTLEVDRDIAYSNCNAQPYSSSQRSQRTDHQPIDRAGQSPATRLTETWAKGNAKRPQDPTFL</sequence>
<organism evidence="2 3">
    <name type="scientific">Araneus ventricosus</name>
    <name type="common">Orbweaver spider</name>
    <name type="synonym">Epeira ventricosa</name>
    <dbReference type="NCBI Taxonomy" id="182803"/>
    <lineage>
        <taxon>Eukaryota</taxon>
        <taxon>Metazoa</taxon>
        <taxon>Ecdysozoa</taxon>
        <taxon>Arthropoda</taxon>
        <taxon>Chelicerata</taxon>
        <taxon>Arachnida</taxon>
        <taxon>Araneae</taxon>
        <taxon>Araneomorphae</taxon>
        <taxon>Entelegynae</taxon>
        <taxon>Araneoidea</taxon>
        <taxon>Araneidae</taxon>
        <taxon>Araneus</taxon>
    </lineage>
</organism>
<feature type="compositionally biased region" description="Polar residues" evidence="1">
    <location>
        <begin position="57"/>
        <end position="68"/>
    </location>
</feature>
<comment type="caution">
    <text evidence="2">The sequence shown here is derived from an EMBL/GenBank/DDBJ whole genome shotgun (WGS) entry which is preliminary data.</text>
</comment>
<evidence type="ECO:0000256" key="1">
    <source>
        <dbReference type="SAM" id="MobiDB-lite"/>
    </source>
</evidence>
<protein>
    <submittedName>
        <fullName evidence="2">Uncharacterized protein</fullName>
    </submittedName>
</protein>
<feature type="region of interest" description="Disordered" evidence="1">
    <location>
        <begin position="57"/>
        <end position="105"/>
    </location>
</feature>
<evidence type="ECO:0000313" key="3">
    <source>
        <dbReference type="Proteomes" id="UP000499080"/>
    </source>
</evidence>
<evidence type="ECO:0000313" key="2">
    <source>
        <dbReference type="EMBL" id="GBL75167.1"/>
    </source>
</evidence>
<name>A0A4Y2A6G8_ARAVE</name>
<keyword evidence="3" id="KW-1185">Reference proteome</keyword>
<proteinExistence type="predicted"/>
<reference evidence="2 3" key="1">
    <citation type="journal article" date="2019" name="Sci. Rep.">
        <title>Orb-weaving spider Araneus ventricosus genome elucidates the spidroin gene catalogue.</title>
        <authorList>
            <person name="Kono N."/>
            <person name="Nakamura H."/>
            <person name="Ohtoshi R."/>
            <person name="Moran D.A.P."/>
            <person name="Shinohara A."/>
            <person name="Yoshida Y."/>
            <person name="Fujiwara M."/>
            <person name="Mori M."/>
            <person name="Tomita M."/>
            <person name="Arakawa K."/>
        </authorList>
    </citation>
    <scope>NUCLEOTIDE SEQUENCE [LARGE SCALE GENOMIC DNA]</scope>
</reference>
<dbReference type="Proteomes" id="UP000499080">
    <property type="component" value="Unassembled WGS sequence"/>
</dbReference>
<accession>A0A4Y2A6G8</accession>